<protein>
    <recommendedName>
        <fullName evidence="4">Rootletin-like coiled-coil domain-containing protein</fullName>
    </recommendedName>
</protein>
<feature type="coiled-coil region" evidence="2">
    <location>
        <begin position="264"/>
        <end position="336"/>
    </location>
</feature>
<keyword evidence="6" id="KW-1185">Reference proteome</keyword>
<dbReference type="SUPFAM" id="SSF57997">
    <property type="entry name" value="Tropomyosin"/>
    <property type="match status" value="1"/>
</dbReference>
<gene>
    <name evidence="5" type="ORF">QE152_g19939</name>
</gene>
<feature type="region of interest" description="Disordered" evidence="3">
    <location>
        <begin position="512"/>
        <end position="537"/>
    </location>
</feature>
<dbReference type="InterPro" id="IPR055167">
    <property type="entry name" value="Rootletin-like_CC"/>
</dbReference>
<proteinExistence type="predicted"/>
<evidence type="ECO:0000256" key="1">
    <source>
        <dbReference type="ARBA" id="ARBA00023054"/>
    </source>
</evidence>
<feature type="coiled-coil region" evidence="2">
    <location>
        <begin position="558"/>
        <end position="942"/>
    </location>
</feature>
<organism evidence="5 6">
    <name type="scientific">Popillia japonica</name>
    <name type="common">Japanese beetle</name>
    <dbReference type="NCBI Taxonomy" id="7064"/>
    <lineage>
        <taxon>Eukaryota</taxon>
        <taxon>Metazoa</taxon>
        <taxon>Ecdysozoa</taxon>
        <taxon>Arthropoda</taxon>
        <taxon>Hexapoda</taxon>
        <taxon>Insecta</taxon>
        <taxon>Pterygota</taxon>
        <taxon>Neoptera</taxon>
        <taxon>Endopterygota</taxon>
        <taxon>Coleoptera</taxon>
        <taxon>Polyphaga</taxon>
        <taxon>Scarabaeiformia</taxon>
        <taxon>Scarabaeidae</taxon>
        <taxon>Rutelinae</taxon>
        <taxon>Popillia</taxon>
    </lineage>
</organism>
<name>A0AAW1KNQ1_POPJA</name>
<evidence type="ECO:0000313" key="5">
    <source>
        <dbReference type="EMBL" id="KAK9721947.1"/>
    </source>
</evidence>
<feature type="compositionally biased region" description="Basic and acidic residues" evidence="3">
    <location>
        <begin position="1459"/>
        <end position="1471"/>
    </location>
</feature>
<dbReference type="Proteomes" id="UP001458880">
    <property type="component" value="Unassembled WGS sequence"/>
</dbReference>
<sequence length="1478" mass="171651">MADAAVAVEEEDDDEEGEVLLSRLSAGSRVAVYIPATFEEKSPAIAAPPTRTGRLPDVESASAETSSFRYDALTLPASVLCCSSGPVERDASLSGNSPDFFDDVEGIGMSRLPLKKSDPKMSLPERRRPPIYRPKSRTDPGRSSSRMDNRLRTDGAASSDEDLARTNTDLRQRLQDEASLYRRRLETYKQAQQNQAALVSRLQAKVLQYKQRCTELESQVTDPHTHVEPHIHHDHHIHPRPLPPTHAPSSTTSSALEQAQQHLRDIREERITDLDTALSRLEDEKKKCEKLMQLNNTLREQLEESRHTNESLTSDLQKLTNDWEELREEMMIKEDEWKDEEQAFNDYYSTEHNRLLNLWRDVVAIKRLFMEVQSTTEKDLSKLKSEVGNMGKEASLAISRVGRGDRNASTESLYGSMTPYKDKSYDQDTAELKYQLDQVRNQNENCQAEVKMKEERIQQLLREVQNLEERCAEAEHNVSQAVRMQDDMDILQGALRDIAHALIQDAETKEPDLGHSTHVHLSASTPIPQKSPKRGGLRTMTSPAAFAESTISAVQAALHKYQSLIHELQVKLQSNREQLMLVRKQYENSEENATVLDRRVKELVAQLDANKTQFSQLTQERDSLQHALDSCRAENLGLDRHRVEINHMVENLNRDYEKLQGINHKLQKELDVLHEEKIFLQSEVDRLNQDADHREINLRAEEDRCSRMREELLVVREELNKLYLSHDLLEQQRLEADSQIASLEKSKADVEHQLEKVIGERSNVSDSLTKKENVAANLEHDKKRLQDEIKRMEDEKLALQTQCGDLQNDLQSLRKELLQAEQQKLDLESDKISLTEKTKFLEIEKGKIEMELGQVIRERSDLSNQLTVMARKKEALNEELMRTRQKFEQCNETNSRINRNLEELVKECEEKQCAMDAMDKEMQRLQEQLAAVRCEKEALEGVLFDTQTNLETSENKKLQLEKDFQESLVKQEALKGQITRLGKDLERSEKRCLEIKSSLTNQAGNQEAEFQQAMGNLKRQNEENVRKLTEEREKIRSNLEKRLQQTVQQLTHEKDAEIEKLLERIDALQNHIENVCQQHEELMLRAENDKQQALLLAHHDHQAVHDRLEATKRDLEAEREVLERLKREANGRFEADRNTINQLKDELNKHKARLEENREFWEQRCEEEKCKLEHRIEEIRNERDAASNELENLKVQLHLTEDKIDDLHNQLHDNIRKLKETENNSESLRKDLTDIRRQLTDCNIEKEKYHTTNKELREHVKRTESEKRETARQLEEAFQKIASMEDAKAAMEAEKSRLQDQLRDSEKDQLQADHKIESLQEEIQRQQASNTQQQAEEKELQARLLNEVEERERAHQEVHQLKKQIAELERNLEQTRQELARTRAHGAHHEEEFHAREQDLLAHLEDSRIREKKLEDQKHNLEVCLVDATQQIQELKAKLSGSEGRVKALDAQLAQAEANKRDIEQKLHLADQKAGSRP</sequence>
<feature type="region of interest" description="Disordered" evidence="3">
    <location>
        <begin position="1459"/>
        <end position="1478"/>
    </location>
</feature>
<feature type="coiled-coil region" evidence="2">
    <location>
        <begin position="171"/>
        <end position="219"/>
    </location>
</feature>
<dbReference type="PANTHER" id="PTHR23159:SF65">
    <property type="entry name" value="ROOTLETIN, ISOFORM D"/>
    <property type="match status" value="1"/>
</dbReference>
<feature type="compositionally biased region" description="Basic and acidic residues" evidence="3">
    <location>
        <begin position="136"/>
        <end position="153"/>
    </location>
</feature>
<evidence type="ECO:0000313" key="6">
    <source>
        <dbReference type="Proteomes" id="UP001458880"/>
    </source>
</evidence>
<feature type="domain" description="Rootletin-like coiled-coil" evidence="4">
    <location>
        <begin position="182"/>
        <end position="389"/>
    </location>
</feature>
<dbReference type="Pfam" id="PF15035">
    <property type="entry name" value="Rootletin"/>
    <property type="match status" value="1"/>
</dbReference>
<dbReference type="EMBL" id="JASPKY010000193">
    <property type="protein sequence ID" value="KAK9721947.1"/>
    <property type="molecule type" value="Genomic_DNA"/>
</dbReference>
<feature type="region of interest" description="Disordered" evidence="3">
    <location>
        <begin position="220"/>
        <end position="262"/>
    </location>
</feature>
<accession>A0AAW1KNQ1</accession>
<keyword evidence="1 2" id="KW-0175">Coiled coil</keyword>
<reference evidence="5 6" key="1">
    <citation type="journal article" date="2024" name="BMC Genomics">
        <title>De novo assembly and annotation of Popillia japonica's genome with initial clues to its potential as an invasive pest.</title>
        <authorList>
            <person name="Cucini C."/>
            <person name="Boschi S."/>
            <person name="Funari R."/>
            <person name="Cardaioli E."/>
            <person name="Iannotti N."/>
            <person name="Marturano G."/>
            <person name="Paoli F."/>
            <person name="Bruttini M."/>
            <person name="Carapelli A."/>
            <person name="Frati F."/>
            <person name="Nardi F."/>
        </authorList>
    </citation>
    <scope>NUCLEOTIDE SEQUENCE [LARGE SCALE GENOMIC DNA]</scope>
    <source>
        <strain evidence="5">DMR45628</strain>
    </source>
</reference>
<dbReference type="PANTHER" id="PTHR23159">
    <property type="entry name" value="CENTROSOMAL PROTEIN 2"/>
    <property type="match status" value="1"/>
</dbReference>
<comment type="caution">
    <text evidence="5">The sequence shown here is derived from an EMBL/GenBank/DDBJ whole genome shotgun (WGS) entry which is preliminary data.</text>
</comment>
<feature type="coiled-coil region" evidence="2">
    <location>
        <begin position="429"/>
        <end position="484"/>
    </location>
</feature>
<feature type="region of interest" description="Disordered" evidence="3">
    <location>
        <begin position="111"/>
        <end position="170"/>
    </location>
</feature>
<feature type="compositionally biased region" description="Basic and acidic residues" evidence="3">
    <location>
        <begin position="115"/>
        <end position="128"/>
    </location>
</feature>
<feature type="coiled-coil region" evidence="2">
    <location>
        <begin position="971"/>
        <end position="1385"/>
    </location>
</feature>
<feature type="compositionally biased region" description="Low complexity" evidence="3">
    <location>
        <begin position="247"/>
        <end position="256"/>
    </location>
</feature>
<evidence type="ECO:0000256" key="3">
    <source>
        <dbReference type="SAM" id="MobiDB-lite"/>
    </source>
</evidence>
<evidence type="ECO:0000256" key="2">
    <source>
        <dbReference type="SAM" id="Coils"/>
    </source>
</evidence>
<evidence type="ECO:0000259" key="4">
    <source>
        <dbReference type="Pfam" id="PF15035"/>
    </source>
</evidence>